<sequence>MANHYTFIDQQIKIRLTIDLPHNRRLPRATATVIRSHPSSWQPPSTSGAMEGGEAVEATAVVVLELQRLDPPRQGGLSHGRSRSRTPSPCSHPTGSGWRERGRGVWRWARKREAAVAAAARRRRGASTKEEREEESDDYETTTGACTVSLNGSSHVELGSRAGLEPVPTGRPP</sequence>
<protein>
    <submittedName>
        <fullName evidence="2">Uncharacterized protein</fullName>
    </submittedName>
</protein>
<accession>A0A6G1CQW7</accession>
<keyword evidence="3" id="KW-1185">Reference proteome</keyword>
<dbReference type="EMBL" id="SPHZ02000008">
    <property type="protein sequence ID" value="KAF0902519.1"/>
    <property type="molecule type" value="Genomic_DNA"/>
</dbReference>
<comment type="caution">
    <text evidence="2">The sequence shown here is derived from an EMBL/GenBank/DDBJ whole genome shotgun (WGS) entry which is preliminary data.</text>
</comment>
<gene>
    <name evidence="2" type="ORF">E2562_017917</name>
</gene>
<reference evidence="2 3" key="1">
    <citation type="submission" date="2019-11" db="EMBL/GenBank/DDBJ databases">
        <title>Whole genome sequence of Oryza granulata.</title>
        <authorList>
            <person name="Li W."/>
        </authorList>
    </citation>
    <scope>NUCLEOTIDE SEQUENCE [LARGE SCALE GENOMIC DNA]</scope>
    <source>
        <strain evidence="3">cv. Menghai</strain>
        <tissue evidence="2">Leaf</tissue>
    </source>
</reference>
<feature type="compositionally biased region" description="Polar residues" evidence="1">
    <location>
        <begin position="85"/>
        <end position="94"/>
    </location>
</feature>
<feature type="compositionally biased region" description="Polar residues" evidence="1">
    <location>
        <begin position="144"/>
        <end position="154"/>
    </location>
</feature>
<dbReference type="Proteomes" id="UP000479710">
    <property type="component" value="Unassembled WGS sequence"/>
</dbReference>
<feature type="region of interest" description="Disordered" evidence="1">
    <location>
        <begin position="119"/>
        <end position="173"/>
    </location>
</feature>
<feature type="region of interest" description="Disordered" evidence="1">
    <location>
        <begin position="71"/>
        <end position="102"/>
    </location>
</feature>
<evidence type="ECO:0000313" key="3">
    <source>
        <dbReference type="Proteomes" id="UP000479710"/>
    </source>
</evidence>
<evidence type="ECO:0000256" key="1">
    <source>
        <dbReference type="SAM" id="MobiDB-lite"/>
    </source>
</evidence>
<proteinExistence type="predicted"/>
<name>A0A6G1CQW7_9ORYZ</name>
<evidence type="ECO:0000313" key="2">
    <source>
        <dbReference type="EMBL" id="KAF0902519.1"/>
    </source>
</evidence>
<dbReference type="AlphaFoldDB" id="A0A6G1CQW7"/>
<organism evidence="2 3">
    <name type="scientific">Oryza meyeriana var. granulata</name>
    <dbReference type="NCBI Taxonomy" id="110450"/>
    <lineage>
        <taxon>Eukaryota</taxon>
        <taxon>Viridiplantae</taxon>
        <taxon>Streptophyta</taxon>
        <taxon>Embryophyta</taxon>
        <taxon>Tracheophyta</taxon>
        <taxon>Spermatophyta</taxon>
        <taxon>Magnoliopsida</taxon>
        <taxon>Liliopsida</taxon>
        <taxon>Poales</taxon>
        <taxon>Poaceae</taxon>
        <taxon>BOP clade</taxon>
        <taxon>Oryzoideae</taxon>
        <taxon>Oryzeae</taxon>
        <taxon>Oryzinae</taxon>
        <taxon>Oryza</taxon>
        <taxon>Oryza meyeriana</taxon>
    </lineage>
</organism>